<dbReference type="OrthoDB" id="6363818at2759"/>
<feature type="signal peptide" evidence="10">
    <location>
        <begin position="1"/>
        <end position="32"/>
    </location>
</feature>
<dbReference type="PROSITE" id="PS51450">
    <property type="entry name" value="LRR"/>
    <property type="match status" value="4"/>
</dbReference>
<dbReference type="InterPro" id="IPR001611">
    <property type="entry name" value="Leu-rich_rpt"/>
</dbReference>
<organism evidence="12 13">
    <name type="scientific">Chloebia gouldiae</name>
    <name type="common">Gouldian finch</name>
    <name type="synonym">Erythrura gouldiae</name>
    <dbReference type="NCBI Taxonomy" id="44316"/>
    <lineage>
        <taxon>Eukaryota</taxon>
        <taxon>Metazoa</taxon>
        <taxon>Chordata</taxon>
        <taxon>Craniata</taxon>
        <taxon>Vertebrata</taxon>
        <taxon>Euteleostomi</taxon>
        <taxon>Archelosauria</taxon>
        <taxon>Archosauria</taxon>
        <taxon>Dinosauria</taxon>
        <taxon>Saurischia</taxon>
        <taxon>Theropoda</taxon>
        <taxon>Coelurosauria</taxon>
        <taxon>Aves</taxon>
        <taxon>Neognathae</taxon>
        <taxon>Neoaves</taxon>
        <taxon>Telluraves</taxon>
        <taxon>Australaves</taxon>
        <taxon>Passeriformes</taxon>
        <taxon>Passeroidea</taxon>
        <taxon>Passeridae</taxon>
        <taxon>Chloebia</taxon>
    </lineage>
</organism>
<evidence type="ECO:0000256" key="10">
    <source>
        <dbReference type="SAM" id="SignalP"/>
    </source>
</evidence>
<dbReference type="GO" id="GO:0005886">
    <property type="term" value="C:plasma membrane"/>
    <property type="evidence" value="ECO:0007669"/>
    <property type="project" value="UniProtKB-SubCell"/>
</dbReference>
<gene>
    <name evidence="12" type="ORF">DV515_00005362</name>
</gene>
<evidence type="ECO:0000259" key="11">
    <source>
        <dbReference type="SMART" id="SM00082"/>
    </source>
</evidence>
<keyword evidence="5 10" id="KW-0732">Signal</keyword>
<evidence type="ECO:0000256" key="2">
    <source>
        <dbReference type="ARBA" id="ARBA00022475"/>
    </source>
</evidence>
<dbReference type="PANTHER" id="PTHR24369">
    <property type="entry name" value="ANTIGEN BSP, PUTATIVE-RELATED"/>
    <property type="match status" value="1"/>
</dbReference>
<dbReference type="EMBL" id="QUSF01000011">
    <property type="protein sequence ID" value="RLW05245.1"/>
    <property type="molecule type" value="Genomic_DNA"/>
</dbReference>
<name>A0A3L8SPI2_CHLGU</name>
<dbReference type="AlphaFoldDB" id="A0A3L8SPI2"/>
<dbReference type="FunFam" id="3.80.10.10:FF:001367">
    <property type="entry name" value="Leucine-rich repeat-containing protein 70"/>
    <property type="match status" value="1"/>
</dbReference>
<keyword evidence="7 9" id="KW-1133">Transmembrane helix</keyword>
<evidence type="ECO:0000256" key="6">
    <source>
        <dbReference type="ARBA" id="ARBA00022737"/>
    </source>
</evidence>
<evidence type="ECO:0000256" key="5">
    <source>
        <dbReference type="ARBA" id="ARBA00022729"/>
    </source>
</evidence>
<keyword evidence="13" id="KW-1185">Reference proteome</keyword>
<proteinExistence type="predicted"/>
<keyword evidence="6" id="KW-0677">Repeat</keyword>
<dbReference type="SMART" id="SM00369">
    <property type="entry name" value="LRR_TYP"/>
    <property type="match status" value="10"/>
</dbReference>
<dbReference type="Pfam" id="PF25758">
    <property type="entry name" value="TPR_IPO11"/>
    <property type="match status" value="1"/>
</dbReference>
<reference evidence="12 13" key="1">
    <citation type="journal article" date="2018" name="Proc. R. Soc. B">
        <title>A non-coding region near Follistatin controls head colour polymorphism in the Gouldian finch.</title>
        <authorList>
            <person name="Toomey M.B."/>
            <person name="Marques C.I."/>
            <person name="Andrade P."/>
            <person name="Araujo P.M."/>
            <person name="Sabatino S."/>
            <person name="Gazda M.A."/>
            <person name="Afonso S."/>
            <person name="Lopes R.J."/>
            <person name="Corbo J.C."/>
            <person name="Carneiro M."/>
        </authorList>
    </citation>
    <scope>NUCLEOTIDE SEQUENCE [LARGE SCALE GENOMIC DNA]</scope>
    <source>
        <strain evidence="12">Red01</strain>
        <tissue evidence="12">Muscle</tissue>
    </source>
</reference>
<evidence type="ECO:0000256" key="3">
    <source>
        <dbReference type="ARBA" id="ARBA00022614"/>
    </source>
</evidence>
<evidence type="ECO:0000256" key="9">
    <source>
        <dbReference type="SAM" id="Phobius"/>
    </source>
</evidence>
<keyword evidence="8 9" id="KW-0472">Membrane</keyword>
<dbReference type="InterPro" id="IPR016024">
    <property type="entry name" value="ARM-type_fold"/>
</dbReference>
<evidence type="ECO:0000256" key="1">
    <source>
        <dbReference type="ARBA" id="ARBA00004236"/>
    </source>
</evidence>
<dbReference type="Gene3D" id="3.80.10.10">
    <property type="entry name" value="Ribonuclease Inhibitor"/>
    <property type="match status" value="2"/>
</dbReference>
<accession>A0A3L8SPI2</accession>
<keyword evidence="3" id="KW-0433">Leucine-rich repeat</keyword>
<keyword evidence="4 9" id="KW-0812">Transmembrane</keyword>
<comment type="caution">
    <text evidence="12">The sequence shown here is derived from an EMBL/GenBank/DDBJ whole genome shotgun (WGS) entry which is preliminary data.</text>
</comment>
<dbReference type="FunFam" id="3.80.10.10:FF:001438">
    <property type="entry name" value="Uncharacterized protein"/>
    <property type="match status" value="1"/>
</dbReference>
<evidence type="ECO:0000256" key="4">
    <source>
        <dbReference type="ARBA" id="ARBA00022692"/>
    </source>
</evidence>
<dbReference type="Pfam" id="PF13855">
    <property type="entry name" value="LRR_8"/>
    <property type="match status" value="3"/>
</dbReference>
<feature type="chain" id="PRO_5018251959" description="LRRCT domain-containing protein" evidence="10">
    <location>
        <begin position="33"/>
        <end position="735"/>
    </location>
</feature>
<evidence type="ECO:0000313" key="13">
    <source>
        <dbReference type="Proteomes" id="UP000276834"/>
    </source>
</evidence>
<dbReference type="InterPro" id="IPR003591">
    <property type="entry name" value="Leu-rich_rpt_typical-subtyp"/>
</dbReference>
<dbReference type="SUPFAM" id="SSF48371">
    <property type="entry name" value="ARM repeat"/>
    <property type="match status" value="1"/>
</dbReference>
<feature type="domain" description="LRRCT" evidence="11">
    <location>
        <begin position="353"/>
        <end position="402"/>
    </location>
</feature>
<comment type="subcellular location">
    <subcellularLocation>
        <location evidence="1">Cell membrane</location>
    </subcellularLocation>
</comment>
<dbReference type="InterPro" id="IPR058669">
    <property type="entry name" value="TPR_IPO7/11-like"/>
</dbReference>
<dbReference type="SMART" id="SM00365">
    <property type="entry name" value="LRR_SD22"/>
    <property type="match status" value="4"/>
</dbReference>
<dbReference type="SUPFAM" id="SSF52058">
    <property type="entry name" value="L domain-like"/>
    <property type="match status" value="1"/>
</dbReference>
<evidence type="ECO:0000313" key="12">
    <source>
        <dbReference type="EMBL" id="RLW05245.1"/>
    </source>
</evidence>
<sequence length="735" mass="82507">MCVLQSSSPCPGAFLYIFNCFLLLLLQKEAFGCPSACQLCTGRQVSCRNAGLSSIPWNLPKTTIIVYLSGNNISHVTPNDLKGFLKLAALYMDNSSILYVHPKAFVELPKLCYLHLNSNNIKRLDPGIFEGLSNLHCLYLQNNQIAFLPRGLFSDLLSIRYLTLQRNCLSVLGSGTFWGMKSLQTLNLANNKISRISDAAFHHLENLAYLFLEGNNLTLVPSNAIGRLKNLERLSLSHNPIGSIQPFAFKGLNKLKYLSLKNIKLKCVAVNGFFGLNNLSQLILSYNDLENINSSTFTLLNNLMYLQLDRNKIASIDNGTFEKMGRSLKVLNLAFNKITELQPEVLKPLVHSNPWNCSCKMLALLNWLASSSVSAKIQCQNPQNMRGRPLHYMKWAWFSTCIGPTASPGSAPSLGSVGMHHSTTTLLMAWHKGNRRNTLEQFVTAETKYIALWEGTTAISSTPLPYQEYAVEVPSQAATLPVQITAEIIPTNRNVEEERLFATDPAPVSLKTTLICTQQVKKLSQAFDILLAFFILACAVILFLICKIFQFRQKLKVLENSGEKSIEYYGFYQPGRYNITDSVQSLTQKLGEHSELDQIKLLKRTVSESQAQVILFEHSSFVIQDKFCGIINISVEGLNDVMTEDSETGTYKDCMLMSHFEETKATEDEEPPTEQDKRKKMLALKDPVHTVSLQQFIYEKLKAQQELLGEQGFHALMETVDTEIVAQLQEFLQGF</sequence>
<evidence type="ECO:0000256" key="7">
    <source>
        <dbReference type="ARBA" id="ARBA00022989"/>
    </source>
</evidence>
<feature type="transmembrane region" description="Helical" evidence="9">
    <location>
        <begin position="526"/>
        <end position="546"/>
    </location>
</feature>
<dbReference type="PANTHER" id="PTHR24369:SF216">
    <property type="entry name" value="CD180 MOLECULE"/>
    <property type="match status" value="1"/>
</dbReference>
<dbReference type="SMART" id="SM00082">
    <property type="entry name" value="LRRCT"/>
    <property type="match status" value="1"/>
</dbReference>
<dbReference type="InterPro" id="IPR050541">
    <property type="entry name" value="LRR_TM_domain-containing"/>
</dbReference>
<dbReference type="Proteomes" id="UP000276834">
    <property type="component" value="Unassembled WGS sequence"/>
</dbReference>
<dbReference type="InterPro" id="IPR032675">
    <property type="entry name" value="LRR_dom_sf"/>
</dbReference>
<protein>
    <recommendedName>
        <fullName evidence="11">LRRCT domain-containing protein</fullName>
    </recommendedName>
</protein>
<dbReference type="InterPro" id="IPR000483">
    <property type="entry name" value="Cys-rich_flank_reg_C"/>
</dbReference>
<evidence type="ECO:0000256" key="8">
    <source>
        <dbReference type="ARBA" id="ARBA00023136"/>
    </source>
</evidence>
<keyword evidence="2" id="KW-1003">Cell membrane</keyword>